<keyword evidence="2" id="KW-0521">NADP</keyword>
<dbReference type="InterPro" id="IPR020904">
    <property type="entry name" value="Sc_DH/Rdtase_CS"/>
</dbReference>
<evidence type="ECO:0000313" key="4">
    <source>
        <dbReference type="EMBL" id="KAF2165372.1"/>
    </source>
</evidence>
<name>A0A6A6CHF6_ZASCE</name>
<dbReference type="AlphaFoldDB" id="A0A6A6CHF6"/>
<keyword evidence="3" id="KW-0560">Oxidoreductase</keyword>
<reference evidence="4" key="1">
    <citation type="journal article" date="2020" name="Stud. Mycol.">
        <title>101 Dothideomycetes genomes: a test case for predicting lifestyles and emergence of pathogens.</title>
        <authorList>
            <person name="Haridas S."/>
            <person name="Albert R."/>
            <person name="Binder M."/>
            <person name="Bloem J."/>
            <person name="Labutti K."/>
            <person name="Salamov A."/>
            <person name="Andreopoulos B."/>
            <person name="Baker S."/>
            <person name="Barry K."/>
            <person name="Bills G."/>
            <person name="Bluhm B."/>
            <person name="Cannon C."/>
            <person name="Castanera R."/>
            <person name="Culley D."/>
            <person name="Daum C."/>
            <person name="Ezra D."/>
            <person name="Gonzalez J."/>
            <person name="Henrissat B."/>
            <person name="Kuo A."/>
            <person name="Liang C."/>
            <person name="Lipzen A."/>
            <person name="Lutzoni F."/>
            <person name="Magnuson J."/>
            <person name="Mondo S."/>
            <person name="Nolan M."/>
            <person name="Ohm R."/>
            <person name="Pangilinan J."/>
            <person name="Park H.-J."/>
            <person name="Ramirez L."/>
            <person name="Alfaro M."/>
            <person name="Sun H."/>
            <person name="Tritt A."/>
            <person name="Yoshinaga Y."/>
            <person name="Zwiers L.-H."/>
            <person name="Turgeon B."/>
            <person name="Goodwin S."/>
            <person name="Spatafora J."/>
            <person name="Crous P."/>
            <person name="Grigoriev I."/>
        </authorList>
    </citation>
    <scope>NUCLEOTIDE SEQUENCE</scope>
    <source>
        <strain evidence="4">ATCC 36951</strain>
    </source>
</reference>
<comment type="similarity">
    <text evidence="1">Belongs to the short-chain dehydrogenases/reductases (SDR) family.</text>
</comment>
<dbReference type="GeneID" id="54570586"/>
<dbReference type="PROSITE" id="PS00061">
    <property type="entry name" value="ADH_SHORT"/>
    <property type="match status" value="1"/>
</dbReference>
<dbReference type="Gene3D" id="3.40.50.720">
    <property type="entry name" value="NAD(P)-binding Rossmann-like Domain"/>
    <property type="match status" value="1"/>
</dbReference>
<dbReference type="GO" id="GO:0016491">
    <property type="term" value="F:oxidoreductase activity"/>
    <property type="evidence" value="ECO:0007669"/>
    <property type="project" value="UniProtKB-KW"/>
</dbReference>
<dbReference type="Pfam" id="PF00106">
    <property type="entry name" value="adh_short"/>
    <property type="match status" value="1"/>
</dbReference>
<dbReference type="PRINTS" id="PR00081">
    <property type="entry name" value="GDHRDH"/>
</dbReference>
<evidence type="ECO:0000256" key="2">
    <source>
        <dbReference type="ARBA" id="ARBA00022857"/>
    </source>
</evidence>
<proteinExistence type="inferred from homology"/>
<dbReference type="Proteomes" id="UP000799537">
    <property type="component" value="Unassembled WGS sequence"/>
</dbReference>
<evidence type="ECO:0000256" key="1">
    <source>
        <dbReference type="ARBA" id="ARBA00006484"/>
    </source>
</evidence>
<dbReference type="InterPro" id="IPR002347">
    <property type="entry name" value="SDR_fam"/>
</dbReference>
<dbReference type="EMBL" id="ML993600">
    <property type="protein sequence ID" value="KAF2165372.1"/>
    <property type="molecule type" value="Genomic_DNA"/>
</dbReference>
<organism evidence="4 5">
    <name type="scientific">Zasmidium cellare ATCC 36951</name>
    <dbReference type="NCBI Taxonomy" id="1080233"/>
    <lineage>
        <taxon>Eukaryota</taxon>
        <taxon>Fungi</taxon>
        <taxon>Dikarya</taxon>
        <taxon>Ascomycota</taxon>
        <taxon>Pezizomycotina</taxon>
        <taxon>Dothideomycetes</taxon>
        <taxon>Dothideomycetidae</taxon>
        <taxon>Mycosphaerellales</taxon>
        <taxon>Mycosphaerellaceae</taxon>
        <taxon>Zasmidium</taxon>
    </lineage>
</organism>
<protein>
    <recommendedName>
        <fullName evidence="6">NAD(P)-binding protein</fullName>
    </recommendedName>
</protein>
<gene>
    <name evidence="4" type="ORF">M409DRAFT_67227</name>
</gene>
<dbReference type="RefSeq" id="XP_033666261.1">
    <property type="nucleotide sequence ID" value="XM_033817314.1"/>
</dbReference>
<dbReference type="PANTHER" id="PTHR43180">
    <property type="entry name" value="3-OXOACYL-(ACYL-CARRIER-PROTEIN) REDUCTASE (AFU_ORTHOLOGUE AFUA_6G11210)"/>
    <property type="match status" value="1"/>
</dbReference>
<accession>A0A6A6CHF6</accession>
<dbReference type="PANTHER" id="PTHR43180:SF31">
    <property type="entry name" value="CHAIN DEHYDROGENASE_REDUCTASE, PUTATIVE (AFU_ORTHOLOGUE AFUA_2G16570)-RELATED"/>
    <property type="match status" value="1"/>
</dbReference>
<dbReference type="OrthoDB" id="5371740at2759"/>
<sequence>MAPTTDFSGKVLFQASPGKYDASKLAGKSVIITGATTGLGEAFMRAYVKHGAFVTFAARSAEKGNALVSELGFDKVQFVPCDVLKWADQLHLFKTALEKSPSKTIDIVIANAGKAGHDVLIDDKLTESGDPAEPSLAILNVDLIGATYTAKLALHYLAKQPQGRDRCLILTSSIAGYLDKPGSPQYNAAKFGVRGLFRSLRTTMPKDNMRVNLLAPWFIPAAINPPEFYQHFKDVGVDLADIRDAATAVMQLSSDTNLNGRAVCVIPKAWGGAGYMDIQQDDHPPEDPMSRWQDLIWKI</sequence>
<dbReference type="InterPro" id="IPR036291">
    <property type="entry name" value="NAD(P)-bd_dom_sf"/>
</dbReference>
<dbReference type="SUPFAM" id="SSF51735">
    <property type="entry name" value="NAD(P)-binding Rossmann-fold domains"/>
    <property type="match status" value="1"/>
</dbReference>
<evidence type="ECO:0000313" key="5">
    <source>
        <dbReference type="Proteomes" id="UP000799537"/>
    </source>
</evidence>
<evidence type="ECO:0000256" key="3">
    <source>
        <dbReference type="ARBA" id="ARBA00023002"/>
    </source>
</evidence>
<keyword evidence="5" id="KW-1185">Reference proteome</keyword>
<evidence type="ECO:0008006" key="6">
    <source>
        <dbReference type="Google" id="ProtNLM"/>
    </source>
</evidence>